<feature type="transmembrane region" description="Helical" evidence="1">
    <location>
        <begin position="163"/>
        <end position="182"/>
    </location>
</feature>
<dbReference type="RefSeq" id="WP_151424475.1">
    <property type="nucleotide sequence ID" value="NZ_WBJX01000005.1"/>
</dbReference>
<feature type="transmembrane region" description="Helical" evidence="1">
    <location>
        <begin position="66"/>
        <end position="83"/>
    </location>
</feature>
<evidence type="ECO:0000313" key="2">
    <source>
        <dbReference type="EMBL" id="KAB1636754.1"/>
    </source>
</evidence>
<feature type="transmembrane region" description="Helical" evidence="1">
    <location>
        <begin position="319"/>
        <end position="336"/>
    </location>
</feature>
<feature type="transmembrane region" description="Helical" evidence="1">
    <location>
        <begin position="7"/>
        <end position="26"/>
    </location>
</feature>
<sequence>MRALRQIVIVPALLTAVAAVVAGVALGPQVALALVLLVTLEIAMAADSSVPMAGVASRIDSRARQLFLSLGLVVGVVSVRLLLPPLAVATDEGDAGGAMVEAVVEPSEFAADLLEVRPAIAAFGAVFVWLVFAEYLFNTDRLTRRPWMGAPEAALARVQHPWAWSWATAAAGALLVAALVAPADRPHVLAWSAAGGLTYALSKGVSKWARGGVGAFRLHAHASTVIVERALVIFLVFEILDGVSTLQSVTIVPVPAVQAMVAGTAVLIGAVFLAGLTSGVVSADGLSKLRHLKAGAAYVLGLLSVLLWTSLVVPIPGAVAAWAGSAVILAAFVTSLRPRARLRAKRVRLAGQRQDAEARSRADVR</sequence>
<dbReference type="InterPro" id="IPR007427">
    <property type="entry name" value="DUF475"/>
</dbReference>
<protein>
    <submittedName>
        <fullName evidence="2">DUF475 domain-containing protein</fullName>
    </submittedName>
</protein>
<keyword evidence="1" id="KW-0812">Transmembrane</keyword>
<dbReference type="AlphaFoldDB" id="A0A7J5AYX9"/>
<keyword evidence="1" id="KW-0472">Membrane</keyword>
<accession>A0A7J5AYX9</accession>
<keyword evidence="1" id="KW-1133">Transmembrane helix</keyword>
<gene>
    <name evidence="2" type="ORF">F8O03_14365</name>
</gene>
<dbReference type="EMBL" id="WBJX01000005">
    <property type="protein sequence ID" value="KAB1636754.1"/>
    <property type="molecule type" value="Genomic_DNA"/>
</dbReference>
<feature type="transmembrane region" description="Helical" evidence="1">
    <location>
        <begin position="119"/>
        <end position="137"/>
    </location>
</feature>
<reference evidence="2 3" key="1">
    <citation type="submission" date="2019-09" db="EMBL/GenBank/DDBJ databases">
        <title>Phylogeny of genus Pseudoclavibacter and closely related genus.</title>
        <authorList>
            <person name="Li Y."/>
        </authorList>
    </citation>
    <scope>NUCLEOTIDE SEQUENCE [LARGE SCALE GENOMIC DNA]</scope>
    <source>
        <strain evidence="2 3">THG-MD12</strain>
    </source>
</reference>
<feature type="transmembrane region" description="Helical" evidence="1">
    <location>
        <begin position="32"/>
        <end position="54"/>
    </location>
</feature>
<feature type="transmembrane region" description="Helical" evidence="1">
    <location>
        <begin position="260"/>
        <end position="283"/>
    </location>
</feature>
<proteinExistence type="predicted"/>
<dbReference type="Pfam" id="PF04332">
    <property type="entry name" value="DUF475"/>
    <property type="match status" value="1"/>
</dbReference>
<dbReference type="OrthoDB" id="5023995at2"/>
<feature type="transmembrane region" description="Helical" evidence="1">
    <location>
        <begin position="295"/>
        <end position="313"/>
    </location>
</feature>
<evidence type="ECO:0000313" key="3">
    <source>
        <dbReference type="Proteomes" id="UP000490386"/>
    </source>
</evidence>
<organism evidence="2 3">
    <name type="scientific">Pseudoclavibacter terrae</name>
    <dbReference type="NCBI Taxonomy" id="1530195"/>
    <lineage>
        <taxon>Bacteria</taxon>
        <taxon>Bacillati</taxon>
        <taxon>Actinomycetota</taxon>
        <taxon>Actinomycetes</taxon>
        <taxon>Micrococcales</taxon>
        <taxon>Microbacteriaceae</taxon>
        <taxon>Pseudoclavibacter</taxon>
    </lineage>
</organism>
<keyword evidence="3" id="KW-1185">Reference proteome</keyword>
<name>A0A7J5AYX9_9MICO</name>
<dbReference type="Proteomes" id="UP000490386">
    <property type="component" value="Unassembled WGS sequence"/>
</dbReference>
<comment type="caution">
    <text evidence="2">The sequence shown here is derived from an EMBL/GenBank/DDBJ whole genome shotgun (WGS) entry which is preliminary data.</text>
</comment>
<evidence type="ECO:0000256" key="1">
    <source>
        <dbReference type="SAM" id="Phobius"/>
    </source>
</evidence>